<evidence type="ECO:0000313" key="4">
    <source>
        <dbReference type="EMBL" id="SKA91964.1"/>
    </source>
</evidence>
<proteinExistence type="predicted"/>
<reference evidence="5" key="1">
    <citation type="submission" date="2017-02" db="EMBL/GenBank/DDBJ databases">
        <authorList>
            <person name="Varghese N."/>
            <person name="Submissions S."/>
        </authorList>
    </citation>
    <scope>NUCLEOTIDE SEQUENCE [LARGE SCALE GENOMIC DNA]</scope>
    <source>
        <strain evidence="5">DSM 23966</strain>
    </source>
</reference>
<dbReference type="AlphaFoldDB" id="A0A1T4XR07"/>
<dbReference type="Gene3D" id="1.10.260.50">
    <property type="match status" value="1"/>
</dbReference>
<dbReference type="GO" id="GO:0003824">
    <property type="term" value="F:catalytic activity"/>
    <property type="evidence" value="ECO:0007669"/>
    <property type="project" value="UniProtKB-ARBA"/>
</dbReference>
<dbReference type="InterPro" id="IPR015421">
    <property type="entry name" value="PyrdxlP-dep_Trfase_major"/>
</dbReference>
<protein>
    <submittedName>
        <fullName evidence="4">Cysteine desulfurase</fullName>
    </submittedName>
</protein>
<dbReference type="RefSeq" id="WP_078816893.1">
    <property type="nucleotide sequence ID" value="NZ_FUYJ01000001.1"/>
</dbReference>
<dbReference type="PIRSF" id="PIRSF005572">
    <property type="entry name" value="NifS"/>
    <property type="match status" value="1"/>
</dbReference>
<keyword evidence="5" id="KW-1185">Reference proteome</keyword>
<dbReference type="PANTHER" id="PTHR11601:SF50">
    <property type="entry name" value="CYSTEINE DESULFURASE ISCS 2-RELATED"/>
    <property type="match status" value="1"/>
</dbReference>
<dbReference type="Gene3D" id="3.90.1150.10">
    <property type="entry name" value="Aspartate Aminotransferase, domain 1"/>
    <property type="match status" value="1"/>
</dbReference>
<evidence type="ECO:0000256" key="2">
    <source>
        <dbReference type="ARBA" id="ARBA00022898"/>
    </source>
</evidence>
<evidence type="ECO:0000256" key="1">
    <source>
        <dbReference type="ARBA" id="ARBA00001933"/>
    </source>
</evidence>
<dbReference type="PANTHER" id="PTHR11601">
    <property type="entry name" value="CYSTEINE DESULFURYLASE FAMILY MEMBER"/>
    <property type="match status" value="1"/>
</dbReference>
<dbReference type="Proteomes" id="UP000190042">
    <property type="component" value="Unassembled WGS sequence"/>
</dbReference>
<sequence length="377" mass="41954">MYFDHSATTKTDERVLRTFIEVSTNYFANPASLHAAGKQTEKLLERARKQLLDTIGTGLTEGVFTSGGTEANNLAIVGYVLANQHKGRHLITTVVEHPSVFRTFQYLEEQGFTVDYLQVDEEGRISLKELESTLRNDTIMVSIMHVNNEIGTIQPIEESARIIHSTSRAVFHSDCVQSFGKLLPADFQDGPDLITVSAHKIYGIKGSGFLAFRKNLRLQPISFGGGQEATLRNGTVSVPHAAAFAKAARLQAEEVDLEKFRRWKNELQQFFAELDDCKVLAPNSSVPYILSVAFRNITGEVVVNFLQERDIIVSTSSACSSKNSDVSHVIEAIRLPKGFEKGVIRISFGKDQTIDEIHQIMEAVRQLMQLLKRGIGK</sequence>
<dbReference type="EMBL" id="FUYJ01000001">
    <property type="protein sequence ID" value="SKA91964.1"/>
    <property type="molecule type" value="Genomic_DNA"/>
</dbReference>
<dbReference type="InterPro" id="IPR015424">
    <property type="entry name" value="PyrdxlP-dep_Trfase"/>
</dbReference>
<gene>
    <name evidence="4" type="ORF">SAMN04244570_1224</name>
</gene>
<name>A0A1T4XR07_9BACL</name>
<comment type="cofactor">
    <cofactor evidence="1">
        <name>pyridoxal 5'-phosphate</name>
        <dbReference type="ChEBI" id="CHEBI:597326"/>
    </cofactor>
</comment>
<dbReference type="Pfam" id="PF00266">
    <property type="entry name" value="Aminotran_5"/>
    <property type="match status" value="1"/>
</dbReference>
<accession>A0A1T4XR07</accession>
<dbReference type="SUPFAM" id="SSF53383">
    <property type="entry name" value="PLP-dependent transferases"/>
    <property type="match status" value="1"/>
</dbReference>
<evidence type="ECO:0000313" key="5">
    <source>
        <dbReference type="Proteomes" id="UP000190042"/>
    </source>
</evidence>
<dbReference type="InterPro" id="IPR016454">
    <property type="entry name" value="Cysteine_dSase"/>
</dbReference>
<dbReference type="InterPro" id="IPR015422">
    <property type="entry name" value="PyrdxlP-dep_Trfase_small"/>
</dbReference>
<organism evidence="4 5">
    <name type="scientific">Sporosarcina newyorkensis</name>
    <dbReference type="NCBI Taxonomy" id="759851"/>
    <lineage>
        <taxon>Bacteria</taxon>
        <taxon>Bacillati</taxon>
        <taxon>Bacillota</taxon>
        <taxon>Bacilli</taxon>
        <taxon>Bacillales</taxon>
        <taxon>Caryophanaceae</taxon>
        <taxon>Sporosarcina</taxon>
    </lineage>
</organism>
<evidence type="ECO:0000259" key="3">
    <source>
        <dbReference type="Pfam" id="PF00266"/>
    </source>
</evidence>
<feature type="domain" description="Aminotransferase class V" evidence="3">
    <location>
        <begin position="1"/>
        <end position="359"/>
    </location>
</feature>
<keyword evidence="2" id="KW-0663">Pyridoxal phosphate</keyword>
<dbReference type="Gene3D" id="3.40.640.10">
    <property type="entry name" value="Type I PLP-dependent aspartate aminotransferase-like (Major domain)"/>
    <property type="match status" value="1"/>
</dbReference>
<dbReference type="InterPro" id="IPR000192">
    <property type="entry name" value="Aminotrans_V_dom"/>
</dbReference>